<feature type="transmembrane region" description="Helical" evidence="1">
    <location>
        <begin position="80"/>
        <end position="97"/>
    </location>
</feature>
<evidence type="ECO:0000313" key="2">
    <source>
        <dbReference type="EMBL" id="OAO18153.1"/>
    </source>
</evidence>
<accession>A0A196SM73</accession>
<evidence type="ECO:0000256" key="1">
    <source>
        <dbReference type="SAM" id="Phobius"/>
    </source>
</evidence>
<keyword evidence="1" id="KW-1133">Transmembrane helix</keyword>
<dbReference type="Proteomes" id="UP000078348">
    <property type="component" value="Unassembled WGS sequence"/>
</dbReference>
<organism evidence="2 3">
    <name type="scientific">Blastocystis sp. subtype 1 (strain ATCC 50177 / NandII)</name>
    <dbReference type="NCBI Taxonomy" id="478820"/>
    <lineage>
        <taxon>Eukaryota</taxon>
        <taxon>Sar</taxon>
        <taxon>Stramenopiles</taxon>
        <taxon>Bigyra</taxon>
        <taxon>Opalozoa</taxon>
        <taxon>Opalinata</taxon>
        <taxon>Blastocystidae</taxon>
        <taxon>Blastocystis</taxon>
    </lineage>
</organism>
<name>A0A196SM73_BLAHN</name>
<sequence>MKWNLFSSWLKRGDYAIETPEGWEKCMQEILLKETNATNKKERQERTLSRMKWLVMLNVIVAAGIVYFSFDSTWNLDTSVLTYVSVPIVLILILYGYSSILKYSVKRLTDVLTELNKQKNAHIATIHNVKGCLVDVNRLIVKYNIDTKQAVLPELKNALTEIETLLHVIYDLVELPLCEDCRYYTRDKRLEILAHIPKKYQKEFENVEPKHAEDIAKPLDEKVMSLLEDKDDSLPIQTIPLMLQNKEVDEVKIEEITEEKEEEELRERHPAASE</sequence>
<gene>
    <name evidence="2" type="ORF">AV274_0093</name>
</gene>
<proteinExistence type="predicted"/>
<protein>
    <submittedName>
        <fullName evidence="2">Uncharacterized protein</fullName>
    </submittedName>
</protein>
<reference evidence="2 3" key="1">
    <citation type="submission" date="2016-05" db="EMBL/GenBank/DDBJ databases">
        <title>Nuclear genome of Blastocystis sp. subtype 1 NandII.</title>
        <authorList>
            <person name="Gentekaki E."/>
            <person name="Curtis B."/>
            <person name="Stairs C."/>
            <person name="Eme L."/>
            <person name="Herman E."/>
            <person name="Klimes V."/>
            <person name="Arias M.C."/>
            <person name="Elias M."/>
            <person name="Hilliou F."/>
            <person name="Klute M."/>
            <person name="Malik S.-B."/>
            <person name="Pightling A."/>
            <person name="Rachubinski R."/>
            <person name="Salas D."/>
            <person name="Schlacht A."/>
            <person name="Suga H."/>
            <person name="Archibald J."/>
            <person name="Ball S.G."/>
            <person name="Clark G."/>
            <person name="Dacks J."/>
            <person name="Van Der Giezen M."/>
            <person name="Tsaousis A."/>
            <person name="Roger A."/>
        </authorList>
    </citation>
    <scope>NUCLEOTIDE SEQUENCE [LARGE SCALE GENOMIC DNA]</scope>
    <source>
        <strain evidence="3">ATCC 50177 / NandII</strain>
    </source>
</reference>
<dbReference type="EMBL" id="LXWW01000004">
    <property type="protein sequence ID" value="OAO18153.1"/>
    <property type="molecule type" value="Genomic_DNA"/>
</dbReference>
<dbReference type="AlphaFoldDB" id="A0A196SM73"/>
<keyword evidence="1" id="KW-0472">Membrane</keyword>
<feature type="transmembrane region" description="Helical" evidence="1">
    <location>
        <begin position="51"/>
        <end position="68"/>
    </location>
</feature>
<keyword evidence="1" id="KW-0812">Transmembrane</keyword>
<comment type="caution">
    <text evidence="2">The sequence shown here is derived from an EMBL/GenBank/DDBJ whole genome shotgun (WGS) entry which is preliminary data.</text>
</comment>
<evidence type="ECO:0000313" key="3">
    <source>
        <dbReference type="Proteomes" id="UP000078348"/>
    </source>
</evidence>
<keyword evidence="3" id="KW-1185">Reference proteome</keyword>